<dbReference type="AlphaFoldDB" id="A0A7J6E9V4"/>
<evidence type="ECO:0000313" key="3">
    <source>
        <dbReference type="EMBL" id="KAF4354610.1"/>
    </source>
</evidence>
<feature type="domain" description="RNase H type-1" evidence="2">
    <location>
        <begin position="112"/>
        <end position="197"/>
    </location>
</feature>
<accession>A0A7J6E9V4</accession>
<dbReference type="Gene3D" id="3.30.420.10">
    <property type="entry name" value="Ribonuclease H-like superfamily/Ribonuclease H"/>
    <property type="match status" value="1"/>
</dbReference>
<reference evidence="3 4" key="1">
    <citation type="journal article" date="2020" name="bioRxiv">
        <title>Sequence and annotation of 42 cannabis genomes reveals extensive copy number variation in cannabinoid synthesis and pathogen resistance genes.</title>
        <authorList>
            <person name="Mckernan K.J."/>
            <person name="Helbert Y."/>
            <person name="Kane L.T."/>
            <person name="Ebling H."/>
            <person name="Zhang L."/>
            <person name="Liu B."/>
            <person name="Eaton Z."/>
            <person name="Mclaughlin S."/>
            <person name="Kingan S."/>
            <person name="Baybayan P."/>
            <person name="Concepcion G."/>
            <person name="Jordan M."/>
            <person name="Riva A."/>
            <person name="Barbazuk W."/>
            <person name="Harkins T."/>
        </authorList>
    </citation>
    <scope>NUCLEOTIDE SEQUENCE [LARGE SCALE GENOMIC DNA]</scope>
    <source>
        <strain evidence="4">cv. Jamaican Lion 4</strain>
        <tissue evidence="3">Leaf</tissue>
    </source>
</reference>
<dbReference type="InterPro" id="IPR002156">
    <property type="entry name" value="RNaseH_domain"/>
</dbReference>
<feature type="region of interest" description="Disordered" evidence="1">
    <location>
        <begin position="73"/>
        <end position="107"/>
    </location>
</feature>
<organism evidence="3 4">
    <name type="scientific">Cannabis sativa</name>
    <name type="common">Hemp</name>
    <name type="synonym">Marijuana</name>
    <dbReference type="NCBI Taxonomy" id="3483"/>
    <lineage>
        <taxon>Eukaryota</taxon>
        <taxon>Viridiplantae</taxon>
        <taxon>Streptophyta</taxon>
        <taxon>Embryophyta</taxon>
        <taxon>Tracheophyta</taxon>
        <taxon>Spermatophyta</taxon>
        <taxon>Magnoliopsida</taxon>
        <taxon>eudicotyledons</taxon>
        <taxon>Gunneridae</taxon>
        <taxon>Pentapetalae</taxon>
        <taxon>rosids</taxon>
        <taxon>fabids</taxon>
        <taxon>Rosales</taxon>
        <taxon>Cannabaceae</taxon>
        <taxon>Cannabis</taxon>
    </lineage>
</organism>
<evidence type="ECO:0000313" key="4">
    <source>
        <dbReference type="Proteomes" id="UP000525078"/>
    </source>
</evidence>
<dbReference type="Pfam" id="PF13456">
    <property type="entry name" value="RVT_3"/>
    <property type="match status" value="1"/>
</dbReference>
<evidence type="ECO:0000259" key="2">
    <source>
        <dbReference type="Pfam" id="PF13456"/>
    </source>
</evidence>
<dbReference type="SUPFAM" id="SSF53098">
    <property type="entry name" value="Ribonuclease H-like"/>
    <property type="match status" value="1"/>
</dbReference>
<sequence>MLSCDRPENRQQAEAKLQPTMQWAIDSASRLHRGQDESMGTTQHFYYIWNTRNSILFKKNLTTNNVEEFVEYKDAQHSQQHDSQPSEDSNIPQSSHQLRPPSLSPETPALFVDAATDHLKSLTGAGFVFKRGHQTVLASNFSRLPGVVSPIFSEGQALLQSLNWCIDSQFTPQVVFSDCLNLVSKVNGDWQDNSALSAPAQPNMSKSEFNFLNLGMLHII</sequence>
<evidence type="ECO:0000256" key="1">
    <source>
        <dbReference type="SAM" id="MobiDB-lite"/>
    </source>
</evidence>
<feature type="region of interest" description="Disordered" evidence="1">
    <location>
        <begin position="1"/>
        <end position="20"/>
    </location>
</feature>
<proteinExistence type="predicted"/>
<feature type="compositionally biased region" description="Polar residues" evidence="1">
    <location>
        <begin position="81"/>
        <end position="97"/>
    </location>
</feature>
<name>A0A7J6E9V4_CANSA</name>
<dbReference type="InterPro" id="IPR036397">
    <property type="entry name" value="RNaseH_sf"/>
</dbReference>
<protein>
    <recommendedName>
        <fullName evidence="2">RNase H type-1 domain-containing protein</fullName>
    </recommendedName>
</protein>
<gene>
    <name evidence="3" type="ORF">F8388_009601</name>
</gene>
<comment type="caution">
    <text evidence="3">The sequence shown here is derived from an EMBL/GenBank/DDBJ whole genome shotgun (WGS) entry which is preliminary data.</text>
</comment>
<dbReference type="Proteomes" id="UP000525078">
    <property type="component" value="Unassembled WGS sequence"/>
</dbReference>
<feature type="compositionally biased region" description="Basic and acidic residues" evidence="1">
    <location>
        <begin position="1"/>
        <end position="13"/>
    </location>
</feature>
<dbReference type="GO" id="GO:0004523">
    <property type="term" value="F:RNA-DNA hybrid ribonuclease activity"/>
    <property type="evidence" value="ECO:0007669"/>
    <property type="project" value="InterPro"/>
</dbReference>
<dbReference type="EMBL" id="JAATIP010000278">
    <property type="protein sequence ID" value="KAF4354610.1"/>
    <property type="molecule type" value="Genomic_DNA"/>
</dbReference>
<dbReference type="GO" id="GO:0003676">
    <property type="term" value="F:nucleic acid binding"/>
    <property type="evidence" value="ECO:0007669"/>
    <property type="project" value="InterPro"/>
</dbReference>
<dbReference type="InterPro" id="IPR012337">
    <property type="entry name" value="RNaseH-like_sf"/>
</dbReference>